<evidence type="ECO:0000256" key="11">
    <source>
        <dbReference type="ARBA" id="ARBA00023303"/>
    </source>
</evidence>
<evidence type="ECO:0000256" key="2">
    <source>
        <dbReference type="ARBA" id="ARBA00007193"/>
    </source>
</evidence>
<evidence type="ECO:0000256" key="4">
    <source>
        <dbReference type="ARBA" id="ARBA00022461"/>
    </source>
</evidence>
<dbReference type="InterPro" id="IPR001873">
    <property type="entry name" value="ENaC"/>
</dbReference>
<dbReference type="GO" id="GO:0005886">
    <property type="term" value="C:plasma membrane"/>
    <property type="evidence" value="ECO:0007669"/>
    <property type="project" value="TreeGrafter"/>
</dbReference>
<evidence type="ECO:0000256" key="5">
    <source>
        <dbReference type="ARBA" id="ARBA00022692"/>
    </source>
</evidence>
<dbReference type="Proteomes" id="UP000827092">
    <property type="component" value="Unassembled WGS sequence"/>
</dbReference>
<gene>
    <name evidence="14" type="ORF">JTE90_028055</name>
</gene>
<keyword evidence="3 12" id="KW-0813">Transport</keyword>
<keyword evidence="4 12" id="KW-0894">Sodium channel</keyword>
<evidence type="ECO:0008006" key="16">
    <source>
        <dbReference type="Google" id="ProtNLM"/>
    </source>
</evidence>
<keyword evidence="10 12" id="KW-0739">Sodium transport</keyword>
<evidence type="ECO:0000256" key="10">
    <source>
        <dbReference type="ARBA" id="ARBA00023201"/>
    </source>
</evidence>
<comment type="similarity">
    <text evidence="2 12">Belongs to the amiloride-sensitive sodium channel (TC 1.A.6) family.</text>
</comment>
<dbReference type="EMBL" id="JAFNEN010000410">
    <property type="protein sequence ID" value="KAG8183692.1"/>
    <property type="molecule type" value="Genomic_DNA"/>
</dbReference>
<evidence type="ECO:0000256" key="7">
    <source>
        <dbReference type="ARBA" id="ARBA00023053"/>
    </source>
</evidence>
<keyword evidence="9 13" id="KW-0472">Membrane</keyword>
<protein>
    <recommendedName>
        <fullName evidence="16">Amiloride-sensitive sodium channel</fullName>
    </recommendedName>
</protein>
<comment type="caution">
    <text evidence="14">The sequence shown here is derived from an EMBL/GenBank/DDBJ whole genome shotgun (WGS) entry which is preliminary data.</text>
</comment>
<evidence type="ECO:0000256" key="8">
    <source>
        <dbReference type="ARBA" id="ARBA00023065"/>
    </source>
</evidence>
<evidence type="ECO:0000256" key="1">
    <source>
        <dbReference type="ARBA" id="ARBA00004141"/>
    </source>
</evidence>
<sequence length="295" mass="34076">MYSLYGMPDKSPERVPVSTKIYLRLNLEVSEYHPSHMSRGIQLSIHSPRHVPSPINEGVFLNMGTVNRINVRLSEKNLLPQPYKSNCADYERTWYQNGGTGPVTQKMCKEKCKLDKSIQMYRCAERRIDYPHNETICQDSIPTFAKTARLLCEESCSSPCYIKQYEVQVQEASSEGNRRSCSKSSDLTCATVVHIIFENFEITRFTYHPLFEPIGVLSFIGGYVGLWLGISLLTVYDFIEKWIFRLLAWCKKKLTKKRKRVAASTTFSYKENEIRINTIETGHYTPAYVQNIVHE</sequence>
<keyword evidence="15" id="KW-1185">Reference proteome</keyword>
<dbReference type="PRINTS" id="PR01078">
    <property type="entry name" value="AMINACHANNEL"/>
</dbReference>
<evidence type="ECO:0000256" key="9">
    <source>
        <dbReference type="ARBA" id="ARBA00023136"/>
    </source>
</evidence>
<evidence type="ECO:0000256" key="12">
    <source>
        <dbReference type="RuleBase" id="RU000679"/>
    </source>
</evidence>
<keyword evidence="8 12" id="KW-0406">Ion transport</keyword>
<evidence type="ECO:0000256" key="3">
    <source>
        <dbReference type="ARBA" id="ARBA00022448"/>
    </source>
</evidence>
<keyword evidence="6 13" id="KW-1133">Transmembrane helix</keyword>
<dbReference type="Gene3D" id="1.10.287.770">
    <property type="entry name" value="YojJ-like"/>
    <property type="match status" value="1"/>
</dbReference>
<feature type="transmembrane region" description="Helical" evidence="13">
    <location>
        <begin position="214"/>
        <end position="236"/>
    </location>
</feature>
<dbReference type="PANTHER" id="PTHR11690">
    <property type="entry name" value="AMILORIDE-SENSITIVE SODIUM CHANNEL-RELATED"/>
    <property type="match status" value="1"/>
</dbReference>
<organism evidence="14 15">
    <name type="scientific">Oedothorax gibbosus</name>
    <dbReference type="NCBI Taxonomy" id="931172"/>
    <lineage>
        <taxon>Eukaryota</taxon>
        <taxon>Metazoa</taxon>
        <taxon>Ecdysozoa</taxon>
        <taxon>Arthropoda</taxon>
        <taxon>Chelicerata</taxon>
        <taxon>Arachnida</taxon>
        <taxon>Araneae</taxon>
        <taxon>Araneomorphae</taxon>
        <taxon>Entelegynae</taxon>
        <taxon>Araneoidea</taxon>
        <taxon>Linyphiidae</taxon>
        <taxon>Erigoninae</taxon>
        <taxon>Oedothorax</taxon>
    </lineage>
</organism>
<evidence type="ECO:0000313" key="14">
    <source>
        <dbReference type="EMBL" id="KAG8183692.1"/>
    </source>
</evidence>
<evidence type="ECO:0000313" key="15">
    <source>
        <dbReference type="Proteomes" id="UP000827092"/>
    </source>
</evidence>
<name>A0AAV6UHV7_9ARAC</name>
<dbReference type="Pfam" id="PF00858">
    <property type="entry name" value="ASC"/>
    <property type="match status" value="1"/>
</dbReference>
<accession>A0AAV6UHV7</accession>
<dbReference type="PANTHER" id="PTHR11690:SF248">
    <property type="entry name" value="PICKPOCKET 17, ISOFORM A"/>
    <property type="match status" value="1"/>
</dbReference>
<dbReference type="AlphaFoldDB" id="A0AAV6UHV7"/>
<comment type="subcellular location">
    <subcellularLocation>
        <location evidence="1">Membrane</location>
        <topology evidence="1">Multi-pass membrane protein</topology>
    </subcellularLocation>
</comment>
<keyword evidence="11 12" id="KW-0407">Ion channel</keyword>
<keyword evidence="7" id="KW-0915">Sodium</keyword>
<reference evidence="14 15" key="1">
    <citation type="journal article" date="2022" name="Nat. Ecol. Evol.">
        <title>A masculinizing supergene underlies an exaggerated male reproductive morph in a spider.</title>
        <authorList>
            <person name="Hendrickx F."/>
            <person name="De Corte Z."/>
            <person name="Sonet G."/>
            <person name="Van Belleghem S.M."/>
            <person name="Kostlbacher S."/>
            <person name="Vangestel C."/>
        </authorList>
    </citation>
    <scope>NUCLEOTIDE SEQUENCE [LARGE SCALE GENOMIC DNA]</scope>
    <source>
        <strain evidence="14">W744_W776</strain>
    </source>
</reference>
<keyword evidence="5 12" id="KW-0812">Transmembrane</keyword>
<evidence type="ECO:0000256" key="6">
    <source>
        <dbReference type="ARBA" id="ARBA00022989"/>
    </source>
</evidence>
<proteinExistence type="inferred from homology"/>
<evidence type="ECO:0000256" key="13">
    <source>
        <dbReference type="SAM" id="Phobius"/>
    </source>
</evidence>
<dbReference type="GO" id="GO:0015280">
    <property type="term" value="F:ligand-gated sodium channel activity"/>
    <property type="evidence" value="ECO:0007669"/>
    <property type="project" value="TreeGrafter"/>
</dbReference>